<evidence type="ECO:0000256" key="1">
    <source>
        <dbReference type="SAM" id="MobiDB-lite"/>
    </source>
</evidence>
<evidence type="ECO:0000313" key="2">
    <source>
        <dbReference type="EMBL" id="MCB5410297.1"/>
    </source>
</evidence>
<feature type="region of interest" description="Disordered" evidence="1">
    <location>
        <begin position="1"/>
        <end position="23"/>
    </location>
</feature>
<proteinExistence type="predicted"/>
<protein>
    <submittedName>
        <fullName evidence="2">Uncharacterized protein</fullName>
    </submittedName>
</protein>
<dbReference type="RefSeq" id="WP_226935204.1">
    <property type="nucleotide sequence ID" value="NZ_JACDXX010000008.1"/>
</dbReference>
<accession>A0ABS8CLN8</accession>
<feature type="region of interest" description="Disordered" evidence="1">
    <location>
        <begin position="43"/>
        <end position="62"/>
    </location>
</feature>
<sequence length="268" mass="29672">MKLKDAKKVTELGAKAPRKPPFRQKCSLRDRLNAHAVLAENARKEQSGLRASRGSTSDRYTDRASAGISHRSIICNLPVPAQGGQILILDSRLERDHALALMFNPGVRYIEEQVGFNWTEGGKTFTHYFDLLTLGHNGEAIGWSVRPKFRYDGSTLSQKLPKIAEYAVCTGQLDAVRLLTDQHINPTATDDALLILSVREDDEVAQEAVRAALTEAQAPVSYQDLIDRVQLGRRGRDAILRLLGLRVARLHSYGLSHGNALISLREGL</sequence>
<reference evidence="2 3" key="1">
    <citation type="submission" date="2020-07" db="EMBL/GenBank/DDBJ databases">
        <title>Pseudogemmobacter sp. nov., isolated from poultry manure in Taiwan.</title>
        <authorList>
            <person name="Lin S.-Y."/>
            <person name="Tang Y.-S."/>
            <person name="Young C.-C."/>
        </authorList>
    </citation>
    <scope>NUCLEOTIDE SEQUENCE [LARGE SCALE GENOMIC DNA]</scope>
    <source>
        <strain evidence="2 3">CC-YST710</strain>
    </source>
</reference>
<feature type="compositionally biased region" description="Basic and acidic residues" evidence="1">
    <location>
        <begin position="1"/>
        <end position="10"/>
    </location>
</feature>
<comment type="caution">
    <text evidence="2">The sequence shown here is derived from an EMBL/GenBank/DDBJ whole genome shotgun (WGS) entry which is preliminary data.</text>
</comment>
<dbReference type="EMBL" id="JACDXX010000008">
    <property type="protein sequence ID" value="MCB5410297.1"/>
    <property type="molecule type" value="Genomic_DNA"/>
</dbReference>
<name>A0ABS8CLN8_9RHOB</name>
<organism evidence="2 3">
    <name type="scientific">Pseudogemmobacter faecipullorum</name>
    <dbReference type="NCBI Taxonomy" id="2755041"/>
    <lineage>
        <taxon>Bacteria</taxon>
        <taxon>Pseudomonadati</taxon>
        <taxon>Pseudomonadota</taxon>
        <taxon>Alphaproteobacteria</taxon>
        <taxon>Rhodobacterales</taxon>
        <taxon>Paracoccaceae</taxon>
        <taxon>Pseudogemmobacter</taxon>
    </lineage>
</organism>
<evidence type="ECO:0000313" key="3">
    <source>
        <dbReference type="Proteomes" id="UP001198571"/>
    </source>
</evidence>
<dbReference type="Proteomes" id="UP001198571">
    <property type="component" value="Unassembled WGS sequence"/>
</dbReference>
<keyword evidence="3" id="KW-1185">Reference proteome</keyword>
<gene>
    <name evidence="2" type="ORF">H0485_09835</name>
</gene>